<comment type="caution">
    <text evidence="1">The sequence shown here is derived from an EMBL/GenBank/DDBJ whole genome shotgun (WGS) entry which is preliminary data.</text>
</comment>
<evidence type="ECO:0000313" key="1">
    <source>
        <dbReference type="EMBL" id="TGY92000.1"/>
    </source>
</evidence>
<dbReference type="AlphaFoldDB" id="A0A4S2H846"/>
<name>A0A4S2H846_9PROT</name>
<gene>
    <name evidence="1" type="ORF">E5162_10020</name>
</gene>
<accession>A0A4S2H846</accession>
<dbReference type="Proteomes" id="UP000305451">
    <property type="component" value="Unassembled WGS sequence"/>
</dbReference>
<protein>
    <submittedName>
        <fullName evidence="1">Uncharacterized protein</fullName>
    </submittedName>
</protein>
<keyword evidence="2" id="KW-1185">Reference proteome</keyword>
<reference evidence="1 2" key="1">
    <citation type="journal article" date="2013" name="Int. J. Syst. Evol. Microbiol.">
        <title>Marinicauda pacifica gen. nov., sp. nov., a prosthecate alphaproteobacterium of the family Hyphomonadaceae isolated from deep seawater.</title>
        <authorList>
            <person name="Zhang X.Y."/>
            <person name="Li G.W."/>
            <person name="Wang C.S."/>
            <person name="Zhang Y.J."/>
            <person name="Xu X.W."/>
            <person name="Li H."/>
            <person name="Liu A."/>
            <person name="Liu C."/>
            <person name="Xie B.B."/>
            <person name="Qin Q.L."/>
            <person name="Xu Z."/>
            <person name="Chen X.L."/>
            <person name="Zhou B.C."/>
            <person name="Zhang Y.Z."/>
        </authorList>
    </citation>
    <scope>NUCLEOTIDE SEQUENCE [LARGE SCALE GENOMIC DNA]</scope>
    <source>
        <strain evidence="1 2">P-1 km-3</strain>
    </source>
</reference>
<organism evidence="1 2">
    <name type="scientific">Marinicauda pacifica</name>
    <dbReference type="NCBI Taxonomy" id="1133559"/>
    <lineage>
        <taxon>Bacteria</taxon>
        <taxon>Pseudomonadati</taxon>
        <taxon>Pseudomonadota</taxon>
        <taxon>Alphaproteobacteria</taxon>
        <taxon>Maricaulales</taxon>
        <taxon>Maricaulaceae</taxon>
        <taxon>Marinicauda</taxon>
    </lineage>
</organism>
<dbReference type="RefSeq" id="WP_135945132.1">
    <property type="nucleotide sequence ID" value="NZ_BMEI01000003.1"/>
</dbReference>
<evidence type="ECO:0000313" key="2">
    <source>
        <dbReference type="Proteomes" id="UP000305451"/>
    </source>
</evidence>
<dbReference type="EMBL" id="SRXV01000003">
    <property type="protein sequence ID" value="TGY92000.1"/>
    <property type="molecule type" value="Genomic_DNA"/>
</dbReference>
<dbReference type="OrthoDB" id="7631028at2"/>
<sequence>MTRARTVQLGLAATIALGAVYASFVPGSAADMTQWSVADSVRRGLGGAESVPLGLRTRAVIDEVMPSGRSLTSDRNRFTQTTPESRGVRIETSAAELTVRPRLKPPAGDGRRLGVQITAAPQNGTGQRWWIVAGAESETYVVSPDTGFRDLNLSQVGGQAAIGDAHIGVAFEVGHDAYASLGYVQQRRRFDLGAQGWEEEDHFLGAGFRARW</sequence>
<proteinExistence type="predicted"/>